<evidence type="ECO:0000259" key="3">
    <source>
        <dbReference type="Pfam" id="PF19305"/>
    </source>
</evidence>
<dbReference type="InterPro" id="IPR045337">
    <property type="entry name" value="MmgE_PrpD_C"/>
</dbReference>
<dbReference type="EMBL" id="CP039141">
    <property type="protein sequence ID" value="QCQ77166.1"/>
    <property type="molecule type" value="Genomic_DNA"/>
</dbReference>
<dbReference type="Pfam" id="PF03972">
    <property type="entry name" value="MmgE_PrpD_N"/>
    <property type="match status" value="1"/>
</dbReference>
<dbReference type="GO" id="GO:0047547">
    <property type="term" value="F:2-methylcitrate dehydratase activity"/>
    <property type="evidence" value="ECO:0007669"/>
    <property type="project" value="UniProtKB-EC"/>
</dbReference>
<reference evidence="7 11" key="6">
    <citation type="submission" date="2019-04" db="EMBL/GenBank/DDBJ databases">
        <title>Methylomes of two halophilic Archaea, Haloarcula marismortui and Haloferax mediterranei.</title>
        <authorList>
            <person name="DasSarma S."/>
            <person name="DasSarma P."/>
            <person name="DasSarma S."/>
            <person name="Fomenkov A."/>
            <person name="Vincze T."/>
            <person name="Anton B.P."/>
            <person name="Roberts R.J."/>
        </authorList>
    </citation>
    <scope>NUCLEOTIDE SEQUENCE [LARGE SCALE GENOMIC DNA]</scope>
    <source>
        <strain evidence="7">ATCC 33500</strain>
        <strain evidence="11">ATCC 33500 / DSM 1411 / JCM 8866 / NBRC 14739 / NCIMB 2177 / R-4</strain>
        <plasmid evidence="7 11">pHME322</plasmid>
    </source>
</reference>
<dbReference type="EMBL" id="CP007553">
    <property type="protein sequence ID" value="AHZ24136.1"/>
    <property type="molecule type" value="Genomic_DNA"/>
</dbReference>
<dbReference type="Pfam" id="PF19305">
    <property type="entry name" value="MmgE_PrpD_C"/>
    <property type="match status" value="1"/>
</dbReference>
<dbReference type="GeneID" id="40158296"/>
<dbReference type="KEGG" id="hme:HFX_5168"/>
<evidence type="ECO:0000313" key="4">
    <source>
        <dbReference type="EMBL" id="AFK21002.1"/>
    </source>
</evidence>
<evidence type="ECO:0000256" key="1">
    <source>
        <dbReference type="ARBA" id="ARBA00006174"/>
    </source>
</evidence>
<dbReference type="PATRIC" id="fig|523841.21.peg.78"/>
<feature type="domain" description="MmgE/PrpD C-terminal" evidence="3">
    <location>
        <begin position="261"/>
        <end position="437"/>
    </location>
</feature>
<geneLocation type="plasmid" evidence="5 10">
    <name>HMPLAS2</name>
</geneLocation>
<evidence type="ECO:0000259" key="2">
    <source>
        <dbReference type="Pfam" id="PF03972"/>
    </source>
</evidence>
<organism evidence="4 8">
    <name type="scientific">Haloferax mediterranei (strain ATCC 33500 / DSM 1411 / JCM 8866 / NBRC 14739 / NCIMB 2177 / R-4)</name>
    <name type="common">Halobacterium mediterranei</name>
    <dbReference type="NCBI Taxonomy" id="523841"/>
    <lineage>
        <taxon>Archaea</taxon>
        <taxon>Methanobacteriati</taxon>
        <taxon>Methanobacteriota</taxon>
        <taxon>Stenosarchaea group</taxon>
        <taxon>Halobacteria</taxon>
        <taxon>Halobacteriales</taxon>
        <taxon>Haloferacaceae</taxon>
        <taxon>Haloferax</taxon>
    </lineage>
</organism>
<reference evidence="4" key="5">
    <citation type="submission" date="2014-05" db="EMBL/GenBank/DDBJ databases">
        <authorList>
            <person name="Wang L."/>
            <person name="Yang H."/>
            <person name="Xiang H."/>
        </authorList>
    </citation>
    <scope>NUCLEOTIDE SEQUENCE</scope>
    <source>
        <strain evidence="4">CGMCC 1.2087</strain>
        <plasmid evidence="4">pHM300</plasmid>
    </source>
</reference>
<reference evidence="4 8" key="2">
    <citation type="journal article" date="2012" name="J. Bacteriol.">
        <title>Complete genome sequence of the metabolically versatile halophilic archaeon Haloferax mediterranei, a poly(3-hydroxybutyrate-co-3-hydroxyvalerate) producer.</title>
        <authorList>
            <person name="Han J."/>
            <person name="Zhang F."/>
            <person name="Hou J."/>
            <person name="Liu X."/>
            <person name="Li M."/>
            <person name="Liu H."/>
            <person name="Cai L."/>
            <person name="Zhang B."/>
            <person name="Chen Y."/>
            <person name="Zhou J."/>
            <person name="Hu S."/>
            <person name="Xiang H."/>
        </authorList>
    </citation>
    <scope>NUCLEOTIDE SEQUENCE [LARGE SCALE GENOMIC DNA]</scope>
    <source>
        <strain evidence="8">ATCC 33500 / DSM 1411 / JCM 8866 / NBRC 14739 / NCIMB 2177 / R-4</strain>
        <strain evidence="4">CGMCC 1.2087</strain>
        <plasmid evidence="8">pHM300</plasmid>
    </source>
</reference>
<evidence type="ECO:0000313" key="11">
    <source>
        <dbReference type="Proteomes" id="UP000299011"/>
    </source>
</evidence>
<geneLocation type="plasmid" evidence="7 11">
    <name>pHME322</name>
</geneLocation>
<dbReference type="PANTHER" id="PTHR16943">
    <property type="entry name" value="2-METHYLCITRATE DEHYDRATASE-RELATED"/>
    <property type="match status" value="1"/>
</dbReference>
<dbReference type="InterPro" id="IPR036148">
    <property type="entry name" value="MmgE/PrpD_sf"/>
</dbReference>
<dbReference type="RefSeq" id="WP_004056209.1">
    <property type="nucleotide sequence ID" value="NC_017943.1"/>
</dbReference>
<keyword evidence="4" id="KW-0614">Plasmid</keyword>
<dbReference type="InterPro" id="IPR005656">
    <property type="entry name" value="MmgE_PrpD"/>
</dbReference>
<dbReference type="EC" id="4.2.1.79" evidence="4"/>
<reference evidence="5 10" key="4">
    <citation type="submission" date="2014-04" db="EMBL/GenBank/DDBJ databases">
        <title>Transcriptional profiles of Haloferax mediterranei on the basis of nitrogen availability.</title>
        <authorList>
            <person name="Bautista V."/>
        </authorList>
    </citation>
    <scope>NUCLEOTIDE SEQUENCE [LARGE SCALE GENOMIC DNA]</scope>
    <source>
        <strain evidence="5">ATCC 33500</strain>
        <strain evidence="10">ATCC 33500 / DSM 1411 / JCM 8866 / NBRC 14739 / NCIMB 2177 / R-4</strain>
        <plasmid evidence="5">HMPLAS2</plasmid>
        <plasmid evidence="10">Plasmid HMPLAS2</plasmid>
    </source>
</reference>
<keyword evidence="9" id="KW-1185">Reference proteome</keyword>
<dbReference type="Gene3D" id="1.10.4100.10">
    <property type="entry name" value="2-methylcitrate dehydratase PrpD"/>
    <property type="match status" value="1"/>
</dbReference>
<gene>
    <name evidence="4" type="primary">prpD</name>
    <name evidence="4" type="ordered locus">HFX_5168</name>
    <name evidence="5" type="ORF">BM92_18195</name>
    <name evidence="6" type="ORF">C439_00395</name>
    <name evidence="7" type="ORF">E6P09_17725</name>
</gene>
<accession>I3R9U2</accession>
<dbReference type="OrthoDB" id="43639at2157"/>
<evidence type="ECO:0000313" key="10">
    <source>
        <dbReference type="Proteomes" id="UP000027075"/>
    </source>
</evidence>
<dbReference type="InterPro" id="IPR045336">
    <property type="entry name" value="MmgE_PrpD_N"/>
</dbReference>
<name>I3R9U2_HALMT</name>
<geneLocation type="plasmid" evidence="4 8">
    <name>pHM300</name>
</geneLocation>
<dbReference type="HOGENOM" id="CLU_026574_3_0_2"/>
<dbReference type="SUPFAM" id="SSF103378">
    <property type="entry name" value="2-methylcitrate dehydratase PrpD"/>
    <property type="match status" value="1"/>
</dbReference>
<protein>
    <submittedName>
        <fullName evidence="4">2-methylcitrate dehydratase</fullName>
        <ecNumber evidence="4">4.2.1.79</ecNumber>
    </submittedName>
    <submittedName>
        <fullName evidence="7">MmgE/PrpD family protein</fullName>
    </submittedName>
</protein>
<dbReference type="AlphaFoldDB" id="I3R9U2"/>
<comment type="similarity">
    <text evidence="1">Belongs to the PrpD family.</text>
</comment>
<sequence>MTTTDELATFIREVDYETLPDDIVEATKKRLLDSVGIALGAAESETAAAVRETVLQEGRDACSLWATDERASPSGAAMYNTVLTRYLDFMDSFLAPGETPHPSDNVGTVVAVGELVDATGRDLIEATALAYEIQGELAWNAPVRDRGFDHVTHTVITQATAAAALLDLDHEAIRDAIGIAGTAHNALRVTRTGGINEWKGVASGNAARNGTYAALLADNGMEGPKDLFEGQKGWKQIIAGDFEVDLDTSCSRVHDVMTKRYVAETYAQSAVEGIIDLAEEHDIDHEEVTSIDLDTFHGAKLIIGGGEGDRHEVETKAQADHSLPYMLAAALIDRQMLTEQYERARIQSEDVQTLLQTVTVEEDEELTERFEDGEMPAVIDIELEDGTTYHVEKDDFRGHPNTPMDWDELEAKFHPMAATVYGESRREEIIDCIRNLEERHVDDLLALLD</sequence>
<dbReference type="Gene3D" id="3.30.1330.120">
    <property type="entry name" value="2-methylcitrate dehydratase PrpD"/>
    <property type="match status" value="1"/>
</dbReference>
<dbReference type="PANTHER" id="PTHR16943:SF8">
    <property type="entry name" value="2-METHYLCITRATE DEHYDRATASE"/>
    <property type="match status" value="1"/>
</dbReference>
<dbReference type="EMBL" id="CP001870">
    <property type="protein sequence ID" value="AFK21002.1"/>
    <property type="molecule type" value="Genomic_DNA"/>
</dbReference>
<evidence type="ECO:0000313" key="6">
    <source>
        <dbReference type="EMBL" id="EMA05212.1"/>
    </source>
</evidence>
<reference evidence="6 9" key="3">
    <citation type="journal article" date="2014" name="PLoS Genet.">
        <title>Phylogenetically driven sequencing of extremely halophilic archaea reveals strategies for static and dynamic osmo-response.</title>
        <authorList>
            <person name="Becker E.A."/>
            <person name="Seitzer P.M."/>
            <person name="Tritt A."/>
            <person name="Larsen D."/>
            <person name="Krusor M."/>
            <person name="Yao A.I."/>
            <person name="Wu D."/>
            <person name="Madern D."/>
            <person name="Eisen J.A."/>
            <person name="Darling A.E."/>
            <person name="Facciotti M.T."/>
        </authorList>
    </citation>
    <scope>NUCLEOTIDE SEQUENCE [LARGE SCALE GENOMIC DNA]</scope>
    <source>
        <strain evidence="6">ATCC 33500</strain>
        <strain evidence="9">ATCC 33500 / DSM 1411 / JCM 8866 / NBRC 14739 / NCIMB 2177 / R-4</strain>
    </source>
</reference>
<proteinExistence type="inferred from homology"/>
<keyword evidence="4" id="KW-0456">Lyase</keyword>
<dbReference type="Proteomes" id="UP000299011">
    <property type="component" value="Plasmid pHME322"/>
</dbReference>
<dbReference type="Proteomes" id="UP000011603">
    <property type="component" value="Unassembled WGS sequence"/>
</dbReference>
<evidence type="ECO:0000313" key="7">
    <source>
        <dbReference type="EMBL" id="QCQ77166.1"/>
    </source>
</evidence>
<evidence type="ECO:0000313" key="8">
    <source>
        <dbReference type="Proteomes" id="UP000006469"/>
    </source>
</evidence>
<dbReference type="InterPro" id="IPR042183">
    <property type="entry name" value="MmgE/PrpD_sf_1"/>
</dbReference>
<dbReference type="InterPro" id="IPR042188">
    <property type="entry name" value="MmgE/PrpD_sf_2"/>
</dbReference>
<reference evidence="4" key="1">
    <citation type="journal article" date="2012" name="Appl. Environ. Microbiol.">
        <title>Identification of the haloarchaeal phasin (PhaP) that functions in polyhydroxyalkanoate accumulation and granule formation in Haloferax mediterranei.</title>
        <authorList>
            <person name="Cai S."/>
            <person name="Cai L."/>
            <person name="Liu H."/>
            <person name="Liu X."/>
            <person name="Han J."/>
            <person name="Zhou J."/>
            <person name="Xiang H."/>
        </authorList>
    </citation>
    <scope>NUCLEOTIDE SEQUENCE</scope>
    <source>
        <strain evidence="4">CGMCC 1.2087</strain>
    </source>
</reference>
<feature type="domain" description="MmgE/PrpD N-terminal" evidence="2">
    <location>
        <begin position="6"/>
        <end position="245"/>
    </location>
</feature>
<dbReference type="EMBL" id="AOLO01000001">
    <property type="protein sequence ID" value="EMA05212.1"/>
    <property type="molecule type" value="Genomic_DNA"/>
</dbReference>
<dbReference type="Proteomes" id="UP000006469">
    <property type="component" value="Plasmid pHM300"/>
</dbReference>
<dbReference type="Proteomes" id="UP000027075">
    <property type="component" value="Plasmid HMPLAS2"/>
</dbReference>
<evidence type="ECO:0000313" key="5">
    <source>
        <dbReference type="EMBL" id="AHZ24136.1"/>
    </source>
</evidence>
<evidence type="ECO:0000313" key="9">
    <source>
        <dbReference type="Proteomes" id="UP000011603"/>
    </source>
</evidence>